<evidence type="ECO:0000313" key="3">
    <source>
        <dbReference type="Proteomes" id="UP000503278"/>
    </source>
</evidence>
<evidence type="ECO:0000313" key="2">
    <source>
        <dbReference type="EMBL" id="QJD97310.1"/>
    </source>
</evidence>
<dbReference type="PANTHER" id="PTHR37489:SF1">
    <property type="entry name" value="DUF3500 DOMAIN-CONTAINING PROTEIN"/>
    <property type="match status" value="1"/>
</dbReference>
<dbReference type="KEGG" id="mrob:HH214_16255"/>
<reference evidence="2 3" key="1">
    <citation type="submission" date="2020-04" db="EMBL/GenBank/DDBJ databases">
        <title>Genome sequencing of novel species.</title>
        <authorList>
            <person name="Heo J."/>
            <person name="Kim S.-J."/>
            <person name="Kim J.-S."/>
            <person name="Hong S.-B."/>
            <person name="Kwon S.-W."/>
        </authorList>
    </citation>
    <scope>NUCLEOTIDE SEQUENCE [LARGE SCALE GENOMIC DNA]</scope>
    <source>
        <strain evidence="2 3">F39-2</strain>
    </source>
</reference>
<dbReference type="RefSeq" id="WP_169609372.1">
    <property type="nucleotide sequence ID" value="NZ_CP051682.1"/>
</dbReference>
<feature type="chain" id="PRO_5029768152" evidence="1">
    <location>
        <begin position="25"/>
        <end position="472"/>
    </location>
</feature>
<keyword evidence="3" id="KW-1185">Reference proteome</keyword>
<feature type="signal peptide" evidence="1">
    <location>
        <begin position="1"/>
        <end position="24"/>
    </location>
</feature>
<dbReference type="PROSITE" id="PS51257">
    <property type="entry name" value="PROKAR_LIPOPROTEIN"/>
    <property type="match status" value="1"/>
</dbReference>
<accession>A0A7L5E1R9</accession>
<gene>
    <name evidence="2" type="ORF">HH214_16255</name>
</gene>
<dbReference type="InterPro" id="IPR021889">
    <property type="entry name" value="DUF3500"/>
</dbReference>
<dbReference type="AlphaFoldDB" id="A0A7L5E1R9"/>
<sequence length="472" mass="48552">MRKQIFTFLSVVLTCAVLIFQSCKKDKTTTSSSSSATITALTCSSTAFSGTAYASTAFTGTATVPYTGGNGATYSAGAAISSTGVTGLTATLQAGTLASGAGNLTYTIAGTPSGTGTATFAITFGGQTCSFAMTVSAATSTTGCSTSNTVAAKVLCAVQTFEATLTTTQLAGVQFSYTSANAIKWSNLPCGSQCREGLELSSLTSTQLAAAMAIVAAASGTDANQGYSEATQIIAADDVLKATAGGTTYSSGNYFIAFVGTPSATGTWQLQFGGHHLAINRTFSNGAETGPTPYFIGVEPKSWTSNGSTYAPLDDKHTAMQNMLGSLSSTQLASAKQSTTFSDVVLGPNTDGKFPSTKVGVAVSTLSSSQQAYVLAAIKEWTDDLDATTAASILATYQGELSSTYIAYGSNSSATAGSATTFLTTNTDYVRIDGPSVWIEFVCQSGVVYSSQIHYHTVWRDHTRDYGNNFTF</sequence>
<dbReference type="Proteomes" id="UP000503278">
    <property type="component" value="Chromosome"/>
</dbReference>
<dbReference type="Pfam" id="PF12006">
    <property type="entry name" value="DUF3500"/>
    <property type="match status" value="1"/>
</dbReference>
<protein>
    <submittedName>
        <fullName evidence="2">DUF3500 domain-containing protein</fullName>
    </submittedName>
</protein>
<dbReference type="PANTHER" id="PTHR37489">
    <property type="entry name" value="DUF3500 DOMAIN-CONTAINING PROTEIN"/>
    <property type="match status" value="1"/>
</dbReference>
<evidence type="ECO:0000256" key="1">
    <source>
        <dbReference type="SAM" id="SignalP"/>
    </source>
</evidence>
<keyword evidence="1" id="KW-0732">Signal</keyword>
<name>A0A7L5E1R9_9SPHI</name>
<proteinExistence type="predicted"/>
<organism evidence="2 3">
    <name type="scientific">Mucilaginibacter robiniae</name>
    <dbReference type="NCBI Taxonomy" id="2728022"/>
    <lineage>
        <taxon>Bacteria</taxon>
        <taxon>Pseudomonadati</taxon>
        <taxon>Bacteroidota</taxon>
        <taxon>Sphingobacteriia</taxon>
        <taxon>Sphingobacteriales</taxon>
        <taxon>Sphingobacteriaceae</taxon>
        <taxon>Mucilaginibacter</taxon>
    </lineage>
</organism>
<dbReference type="EMBL" id="CP051682">
    <property type="protein sequence ID" value="QJD97310.1"/>
    <property type="molecule type" value="Genomic_DNA"/>
</dbReference>